<dbReference type="InterPro" id="IPR011711">
    <property type="entry name" value="GntR_C"/>
</dbReference>
<dbReference type="InterPro" id="IPR036390">
    <property type="entry name" value="WH_DNA-bd_sf"/>
</dbReference>
<keyword evidence="6" id="KW-1185">Reference proteome</keyword>
<reference evidence="5 6" key="1">
    <citation type="submission" date="2018-08" db="EMBL/GenBank/DDBJ databases">
        <title>Proposal of Muricauda 72 sp.nov. and Muricauda NH166 sp.nov., isolated from seawater.</title>
        <authorList>
            <person name="Cheng H."/>
            <person name="Wu Y.-H."/>
            <person name="Guo L.-L."/>
            <person name="Xu X.-W."/>
        </authorList>
    </citation>
    <scope>NUCLEOTIDE SEQUENCE [LARGE SCALE GENOMIC DNA]</scope>
    <source>
        <strain evidence="5 6">KCTC 22173</strain>
    </source>
</reference>
<evidence type="ECO:0000313" key="5">
    <source>
        <dbReference type="EMBL" id="RIV30745.1"/>
    </source>
</evidence>
<proteinExistence type="predicted"/>
<keyword evidence="2" id="KW-0238">DNA-binding</keyword>
<dbReference type="SUPFAM" id="SSF46785">
    <property type="entry name" value="Winged helix' DNA-binding domain"/>
    <property type="match status" value="1"/>
</dbReference>
<dbReference type="PANTHER" id="PTHR43537">
    <property type="entry name" value="TRANSCRIPTIONAL REGULATOR, GNTR FAMILY"/>
    <property type="match status" value="1"/>
</dbReference>
<evidence type="ECO:0000256" key="3">
    <source>
        <dbReference type="ARBA" id="ARBA00023163"/>
    </source>
</evidence>
<protein>
    <submittedName>
        <fullName evidence="5">GntR family transcriptional regulator</fullName>
    </submittedName>
</protein>
<dbReference type="InterPro" id="IPR008920">
    <property type="entry name" value="TF_FadR/GntR_C"/>
</dbReference>
<evidence type="ECO:0000259" key="4">
    <source>
        <dbReference type="PROSITE" id="PS50949"/>
    </source>
</evidence>
<keyword evidence="3" id="KW-0804">Transcription</keyword>
<dbReference type="Gene3D" id="1.20.120.530">
    <property type="entry name" value="GntR ligand-binding domain-like"/>
    <property type="match status" value="1"/>
</dbReference>
<feature type="domain" description="HTH gntR-type" evidence="4">
    <location>
        <begin position="5"/>
        <end position="72"/>
    </location>
</feature>
<dbReference type="GO" id="GO:0003677">
    <property type="term" value="F:DNA binding"/>
    <property type="evidence" value="ECO:0007669"/>
    <property type="project" value="UniProtKB-KW"/>
</dbReference>
<dbReference type="InterPro" id="IPR036388">
    <property type="entry name" value="WH-like_DNA-bd_sf"/>
</dbReference>
<dbReference type="PANTHER" id="PTHR43537:SF5">
    <property type="entry name" value="UXU OPERON TRANSCRIPTIONAL REGULATOR"/>
    <property type="match status" value="1"/>
</dbReference>
<evidence type="ECO:0000256" key="2">
    <source>
        <dbReference type="ARBA" id="ARBA00023125"/>
    </source>
</evidence>
<evidence type="ECO:0000256" key="1">
    <source>
        <dbReference type="ARBA" id="ARBA00023015"/>
    </source>
</evidence>
<dbReference type="Proteomes" id="UP000266067">
    <property type="component" value="Unassembled WGS sequence"/>
</dbReference>
<organism evidence="5 6">
    <name type="scientific">Flagellimonas lutimaris</name>
    <dbReference type="NCBI Taxonomy" id="475082"/>
    <lineage>
        <taxon>Bacteria</taxon>
        <taxon>Pseudomonadati</taxon>
        <taxon>Bacteroidota</taxon>
        <taxon>Flavobacteriia</taxon>
        <taxon>Flavobacteriales</taxon>
        <taxon>Flavobacteriaceae</taxon>
        <taxon>Flagellimonas</taxon>
    </lineage>
</organism>
<dbReference type="SMART" id="SM00895">
    <property type="entry name" value="FCD"/>
    <property type="match status" value="1"/>
</dbReference>
<accession>A0A3A1N3L6</accession>
<dbReference type="GO" id="GO:0003700">
    <property type="term" value="F:DNA-binding transcription factor activity"/>
    <property type="evidence" value="ECO:0007669"/>
    <property type="project" value="InterPro"/>
</dbReference>
<dbReference type="Pfam" id="PF00392">
    <property type="entry name" value="GntR"/>
    <property type="match status" value="1"/>
</dbReference>
<comment type="caution">
    <text evidence="5">The sequence shown here is derived from an EMBL/GenBank/DDBJ whole genome shotgun (WGS) entry which is preliminary data.</text>
</comment>
<dbReference type="AlphaFoldDB" id="A0A3A1N3L6"/>
<keyword evidence="1" id="KW-0805">Transcription regulation</keyword>
<dbReference type="OrthoDB" id="389878at2"/>
<name>A0A3A1N3L6_9FLAO</name>
<dbReference type="Pfam" id="PF07729">
    <property type="entry name" value="FCD"/>
    <property type="match status" value="1"/>
</dbReference>
<dbReference type="SMART" id="SM00345">
    <property type="entry name" value="HTH_GNTR"/>
    <property type="match status" value="1"/>
</dbReference>
<gene>
    <name evidence="5" type="ORF">D2V08_16890</name>
</gene>
<dbReference type="Gene3D" id="1.10.10.10">
    <property type="entry name" value="Winged helix-like DNA-binding domain superfamily/Winged helix DNA-binding domain"/>
    <property type="match status" value="1"/>
</dbReference>
<dbReference type="RefSeq" id="WP_119609605.1">
    <property type="nucleotide sequence ID" value="NZ_QXFH01000077.1"/>
</dbReference>
<evidence type="ECO:0000313" key="6">
    <source>
        <dbReference type="Proteomes" id="UP000266067"/>
    </source>
</evidence>
<sequence>MGPRVVLRDKIKEHLLLQIQKGNLKVGKTVNLAALSRATGISVTPIREALSQLEHAQVLQAIPNRGFVVAQLSKSEVKNLIEIVARLEVMALEHSEFNPEEMTILKQLQSEMEASENLAEGLTARFKFHNHLVQHATNKVLLQILKDLKLRLHFYEYDFIQDFEFFKMLNNQTRSVVEAIQEDNVPTAALILRMHWMSILEHIEGQINVKKG</sequence>
<dbReference type="SUPFAM" id="SSF48008">
    <property type="entry name" value="GntR ligand-binding domain-like"/>
    <property type="match status" value="1"/>
</dbReference>
<dbReference type="EMBL" id="QXFH01000077">
    <property type="protein sequence ID" value="RIV30745.1"/>
    <property type="molecule type" value="Genomic_DNA"/>
</dbReference>
<dbReference type="InterPro" id="IPR000524">
    <property type="entry name" value="Tscrpt_reg_HTH_GntR"/>
</dbReference>
<dbReference type="PROSITE" id="PS50949">
    <property type="entry name" value="HTH_GNTR"/>
    <property type="match status" value="1"/>
</dbReference>